<keyword evidence="5" id="KW-1133">Transmembrane helix</keyword>
<dbReference type="AlphaFoldDB" id="A0A1Z3HMQ0"/>
<proteinExistence type="predicted"/>
<dbReference type="CDD" id="cd05387">
    <property type="entry name" value="BY-kinase"/>
    <property type="match status" value="1"/>
</dbReference>
<feature type="compositionally biased region" description="Polar residues" evidence="4">
    <location>
        <begin position="732"/>
        <end position="747"/>
    </location>
</feature>
<keyword evidence="2" id="KW-0067">ATP-binding</keyword>
<feature type="coiled-coil region" evidence="3">
    <location>
        <begin position="177"/>
        <end position="241"/>
    </location>
</feature>
<dbReference type="Pfam" id="PF10609">
    <property type="entry name" value="ParA"/>
    <property type="match status" value="1"/>
</dbReference>
<dbReference type="NCBIfam" id="TIGR01007">
    <property type="entry name" value="eps_fam"/>
    <property type="match status" value="1"/>
</dbReference>
<dbReference type="PANTHER" id="PTHR32309">
    <property type="entry name" value="TYROSINE-PROTEIN KINASE"/>
    <property type="match status" value="1"/>
</dbReference>
<dbReference type="GO" id="GO:0005524">
    <property type="term" value="F:ATP binding"/>
    <property type="evidence" value="ECO:0007669"/>
    <property type="project" value="UniProtKB-KW"/>
</dbReference>
<evidence type="ECO:0000313" key="6">
    <source>
        <dbReference type="EMBL" id="ASC71555.1"/>
    </source>
</evidence>
<dbReference type="InterPro" id="IPR050445">
    <property type="entry name" value="Bact_polysacc_biosynth/exp"/>
</dbReference>
<evidence type="ECO:0000256" key="3">
    <source>
        <dbReference type="SAM" id="Coils"/>
    </source>
</evidence>
<dbReference type="Gene3D" id="3.40.50.300">
    <property type="entry name" value="P-loop containing nucleotide triphosphate hydrolases"/>
    <property type="match status" value="1"/>
</dbReference>
<keyword evidence="6" id="KW-0418">Kinase</keyword>
<evidence type="ECO:0000256" key="1">
    <source>
        <dbReference type="ARBA" id="ARBA00022741"/>
    </source>
</evidence>
<evidence type="ECO:0000256" key="4">
    <source>
        <dbReference type="SAM" id="MobiDB-lite"/>
    </source>
</evidence>
<evidence type="ECO:0000313" key="7">
    <source>
        <dbReference type="Proteomes" id="UP000191901"/>
    </source>
</evidence>
<evidence type="ECO:0000256" key="2">
    <source>
        <dbReference type="ARBA" id="ARBA00022840"/>
    </source>
</evidence>
<dbReference type="InterPro" id="IPR005702">
    <property type="entry name" value="Wzc-like_C"/>
</dbReference>
<name>A0A1Z3HMQ0_9CYAN</name>
<accession>A0A1Z3HMQ0</accession>
<keyword evidence="3" id="KW-0175">Coiled coil</keyword>
<keyword evidence="1" id="KW-0547">Nucleotide-binding</keyword>
<dbReference type="PANTHER" id="PTHR32309:SF13">
    <property type="entry name" value="FERRIC ENTEROBACTIN TRANSPORT PROTEIN FEPE"/>
    <property type="match status" value="1"/>
</dbReference>
<dbReference type="OrthoDB" id="580971at2"/>
<dbReference type="GO" id="GO:0005886">
    <property type="term" value="C:plasma membrane"/>
    <property type="evidence" value="ECO:0007669"/>
    <property type="project" value="TreeGrafter"/>
</dbReference>
<dbReference type="EMBL" id="CP021983">
    <property type="protein sequence ID" value="ASC71555.1"/>
    <property type="molecule type" value="Genomic_DNA"/>
</dbReference>
<keyword evidence="7" id="KW-1185">Reference proteome</keyword>
<dbReference type="KEGG" id="hhg:XM38_025070"/>
<feature type="transmembrane region" description="Helical" evidence="5">
    <location>
        <begin position="26"/>
        <end position="46"/>
    </location>
</feature>
<reference evidence="6 7" key="1">
    <citation type="journal article" date="2016" name="Biochim. Biophys. Acta">
        <title>Characterization of red-shifted phycobilisomes isolated from the chlorophyll f-containing cyanobacterium Halomicronema hongdechloris.</title>
        <authorList>
            <person name="Li Y."/>
            <person name="Lin Y."/>
            <person name="Garvey C.J."/>
            <person name="Birch D."/>
            <person name="Corkery R.W."/>
            <person name="Loughlin P.C."/>
            <person name="Scheer H."/>
            <person name="Willows R.D."/>
            <person name="Chen M."/>
        </authorList>
    </citation>
    <scope>NUCLEOTIDE SEQUENCE [LARGE SCALE GENOMIC DNA]</scope>
    <source>
        <strain evidence="6 7">C2206</strain>
    </source>
</reference>
<dbReference type="GO" id="GO:0004713">
    <property type="term" value="F:protein tyrosine kinase activity"/>
    <property type="evidence" value="ECO:0007669"/>
    <property type="project" value="TreeGrafter"/>
</dbReference>
<dbReference type="RefSeq" id="WP_088429968.1">
    <property type="nucleotide sequence ID" value="NZ_CP021983.2"/>
</dbReference>
<evidence type="ECO:0000256" key="5">
    <source>
        <dbReference type="SAM" id="Phobius"/>
    </source>
</evidence>
<keyword evidence="6" id="KW-0808">Transferase</keyword>
<dbReference type="Proteomes" id="UP000191901">
    <property type="component" value="Chromosome"/>
</dbReference>
<dbReference type="EC" id="2.7.10.-" evidence="6"/>
<dbReference type="InterPro" id="IPR027417">
    <property type="entry name" value="P-loop_NTPase"/>
</dbReference>
<sequence>MDGKTYQDYVEEIDLQRYWLVLKRRWLPASLVFAACVVAAALVGLSQKDTYQASGKLLFQVDRSTSLTGVGDEIGDLEAVNPVNSDPLSTQAAILSSLPVLQEAVNALDLQDAKGNSIPPDVLRRGLTIAPLEGTDVLRVAYQSPNGELSAAVVNQVMTSYIERNITMNRSEATAARQFVQEQLPKAEAEVEQAAEALRQFKDQNQIIALESEANAAVSMINNLETQIGQAQAQLASAITRTGELRRQLGIPLAQARQVDSLSQSPGVQRILEDLQAVQTELASQRSRYTASHPLIANLEREQASLQTLLNRRVGEVLGTQANISPGDLQMSELSRQLTSQLTEAEVNRLSLASQVQALLDSRQAYIEWSQAFPALEKRQLELEQRLLAAKTNYETLLVRLQEAQLAENQTVGSAQILEPAAPPRFPVGTSTKKYIAAGGAVGLLLGVAMAFFLDLIDKSIKTVKDGEALLGYTLLGLIPKFGLLGNDGPDLELPAGEGISPRVIAFSQTQPMVTAAYQMLQANLKFISSDTPRRALTLTSSVPQEGKSEVAANLAATIAQTGKQVLLVDADMRSPWQHHLWNVVNQIGLSHVLVGEGHLNQALRPVANNLTLLSAGVTPPNPLALIDSERMAALVRTLAKRYDYVLFDTPPLIGAADAAVLGRATDGVLLVLRPRLVDSASAQAAKSLLQRSGAEILGMVANGVDIRHEHDDYVSHVKAGAYPYGQRRDASTSNLSPISTELSDKT</sequence>
<dbReference type="InterPro" id="IPR033756">
    <property type="entry name" value="YlxH/NBP35"/>
</dbReference>
<keyword evidence="5" id="KW-0472">Membrane</keyword>
<keyword evidence="5" id="KW-0812">Transmembrane</keyword>
<gene>
    <name evidence="6" type="primary">wzc</name>
    <name evidence="6" type="ORF">XM38_025070</name>
</gene>
<organism evidence="6 7">
    <name type="scientific">Halomicronema hongdechloris C2206</name>
    <dbReference type="NCBI Taxonomy" id="1641165"/>
    <lineage>
        <taxon>Bacteria</taxon>
        <taxon>Bacillati</taxon>
        <taxon>Cyanobacteriota</taxon>
        <taxon>Cyanophyceae</taxon>
        <taxon>Nodosilineales</taxon>
        <taxon>Nodosilineaceae</taxon>
        <taxon>Halomicronema</taxon>
    </lineage>
</organism>
<feature type="transmembrane region" description="Helical" evidence="5">
    <location>
        <begin position="435"/>
        <end position="454"/>
    </location>
</feature>
<feature type="region of interest" description="Disordered" evidence="4">
    <location>
        <begin position="727"/>
        <end position="747"/>
    </location>
</feature>
<dbReference type="SUPFAM" id="SSF52540">
    <property type="entry name" value="P-loop containing nucleoside triphosphate hydrolases"/>
    <property type="match status" value="1"/>
</dbReference>
<protein>
    <submittedName>
        <fullName evidence="6">Tyrosine-protein kinase wzc</fullName>
        <ecNumber evidence="6">2.7.10.-</ecNumber>
    </submittedName>
</protein>